<feature type="chain" id="PRO_5042865905" description="acid phosphatase" evidence="10">
    <location>
        <begin position="32"/>
        <end position="460"/>
    </location>
</feature>
<evidence type="ECO:0000313" key="12">
    <source>
        <dbReference type="Proteomes" id="UP001374579"/>
    </source>
</evidence>
<gene>
    <name evidence="11" type="ORF">V1264_013331</name>
</gene>
<dbReference type="InterPro" id="IPR029033">
    <property type="entry name" value="His_PPase_superfam"/>
</dbReference>
<sequence>MKELWTMIKTCQQSVLFVLLLGAATLSTTESAFAGSGARNPRTSDTDKNGRSAFKRDKPSNLVLLQMLFRHGDRSPMHFFPWDKHQSFWPQGPAQLTQIGMQQAYHYGKELRQKYNNFLSKDYNRSEVEVQSTDKDRTLMTAQCLLAGLFPANFTWPLSPWQPIPVHTQLNSQNHLFAHAPCPELDLLNKQYESSEPSMKFTSKYQPVYNKMSNLTHTEVNRDNAGQIADMLFCESQHNLSRPQWMTDDMFHQLMSLRDEKYTLHFKAAGTPRLSGGPMLAEMIKNMEERAKDPASTKKVFLFSAHDSNIAMLGRALGIFNNLQPPYVTSITLELHQQEGNFFVTTLFNNHTTGAPFKENITGCATACPLQQFHDLLRGNMLSAADRPAACTVAESSHAVTKTVLPILAVALIVVVVVFLLYRLKRTRQTAHGRESNFQYRQLLQPLSDSEDDDDHIDEL</sequence>
<reference evidence="11 12" key="1">
    <citation type="submission" date="2024-02" db="EMBL/GenBank/DDBJ databases">
        <title>Chromosome-scale genome assembly of the rough periwinkle Littorina saxatilis.</title>
        <authorList>
            <person name="De Jode A."/>
            <person name="Faria R."/>
            <person name="Formenti G."/>
            <person name="Sims Y."/>
            <person name="Smith T.P."/>
            <person name="Tracey A."/>
            <person name="Wood J.M.D."/>
            <person name="Zagrodzka Z.B."/>
            <person name="Johannesson K."/>
            <person name="Butlin R.K."/>
            <person name="Leder E.H."/>
        </authorList>
    </citation>
    <scope>NUCLEOTIDE SEQUENCE [LARGE SCALE GENOMIC DNA]</scope>
    <source>
        <strain evidence="11">Snail1</strain>
        <tissue evidence="11">Muscle</tissue>
    </source>
</reference>
<feature type="region of interest" description="Disordered" evidence="8">
    <location>
        <begin position="32"/>
        <end position="55"/>
    </location>
</feature>
<evidence type="ECO:0000256" key="10">
    <source>
        <dbReference type="SAM" id="SignalP"/>
    </source>
</evidence>
<evidence type="ECO:0000256" key="2">
    <source>
        <dbReference type="ARBA" id="ARBA00005375"/>
    </source>
</evidence>
<dbReference type="EMBL" id="JBAMIC010000003">
    <property type="protein sequence ID" value="KAK7109258.1"/>
    <property type="molecule type" value="Genomic_DNA"/>
</dbReference>
<organism evidence="11 12">
    <name type="scientific">Littorina saxatilis</name>
    <dbReference type="NCBI Taxonomy" id="31220"/>
    <lineage>
        <taxon>Eukaryota</taxon>
        <taxon>Metazoa</taxon>
        <taxon>Spiralia</taxon>
        <taxon>Lophotrochozoa</taxon>
        <taxon>Mollusca</taxon>
        <taxon>Gastropoda</taxon>
        <taxon>Caenogastropoda</taxon>
        <taxon>Littorinimorpha</taxon>
        <taxon>Littorinoidea</taxon>
        <taxon>Littorinidae</taxon>
        <taxon>Littorina</taxon>
    </lineage>
</organism>
<keyword evidence="4 10" id="KW-0732">Signal</keyword>
<feature type="compositionally biased region" description="Basic and acidic residues" evidence="8">
    <location>
        <begin position="42"/>
        <end position="55"/>
    </location>
</feature>
<dbReference type="Pfam" id="PF00328">
    <property type="entry name" value="His_Phos_2"/>
    <property type="match status" value="1"/>
</dbReference>
<dbReference type="GO" id="GO:0003993">
    <property type="term" value="F:acid phosphatase activity"/>
    <property type="evidence" value="ECO:0007669"/>
    <property type="project" value="UniProtKB-EC"/>
</dbReference>
<evidence type="ECO:0000256" key="5">
    <source>
        <dbReference type="ARBA" id="ARBA00022801"/>
    </source>
</evidence>
<dbReference type="PROSITE" id="PS00616">
    <property type="entry name" value="HIS_ACID_PHOSPHAT_1"/>
    <property type="match status" value="1"/>
</dbReference>
<evidence type="ECO:0000313" key="11">
    <source>
        <dbReference type="EMBL" id="KAK7109258.1"/>
    </source>
</evidence>
<comment type="catalytic activity">
    <reaction evidence="1">
        <text>a phosphate monoester + H2O = an alcohol + phosphate</text>
        <dbReference type="Rhea" id="RHEA:15017"/>
        <dbReference type="ChEBI" id="CHEBI:15377"/>
        <dbReference type="ChEBI" id="CHEBI:30879"/>
        <dbReference type="ChEBI" id="CHEBI:43474"/>
        <dbReference type="ChEBI" id="CHEBI:67140"/>
        <dbReference type="EC" id="3.1.3.2"/>
    </reaction>
</comment>
<dbReference type="EC" id="3.1.3.2" evidence="3"/>
<name>A0AAN9BPT0_9CAEN</name>
<dbReference type="PROSITE" id="PS00778">
    <property type="entry name" value="HIS_ACID_PHOSPHAT_2"/>
    <property type="match status" value="1"/>
</dbReference>
<evidence type="ECO:0000256" key="7">
    <source>
        <dbReference type="ARBA" id="ARBA00023180"/>
    </source>
</evidence>
<feature type="transmembrane region" description="Helical" evidence="9">
    <location>
        <begin position="404"/>
        <end position="424"/>
    </location>
</feature>
<evidence type="ECO:0000256" key="9">
    <source>
        <dbReference type="SAM" id="Phobius"/>
    </source>
</evidence>
<dbReference type="InterPro" id="IPR050645">
    <property type="entry name" value="Histidine_acid_phosphatase"/>
</dbReference>
<dbReference type="SUPFAM" id="SSF53254">
    <property type="entry name" value="Phosphoglycerate mutase-like"/>
    <property type="match status" value="1"/>
</dbReference>
<keyword evidence="9" id="KW-0812">Transmembrane</keyword>
<evidence type="ECO:0000256" key="3">
    <source>
        <dbReference type="ARBA" id="ARBA00012646"/>
    </source>
</evidence>
<evidence type="ECO:0000256" key="8">
    <source>
        <dbReference type="SAM" id="MobiDB-lite"/>
    </source>
</evidence>
<dbReference type="InterPro" id="IPR000560">
    <property type="entry name" value="His_Pase_clade-2"/>
</dbReference>
<keyword evidence="12" id="KW-1185">Reference proteome</keyword>
<comment type="caution">
    <text evidence="11">The sequence shown here is derived from an EMBL/GenBank/DDBJ whole genome shotgun (WGS) entry which is preliminary data.</text>
</comment>
<dbReference type="InterPro" id="IPR033379">
    <property type="entry name" value="Acid_Pase_AS"/>
</dbReference>
<comment type="similarity">
    <text evidence="2">Belongs to the histidine acid phosphatase family.</text>
</comment>
<dbReference type="PANTHER" id="PTHR11567">
    <property type="entry name" value="ACID PHOSPHATASE-RELATED"/>
    <property type="match status" value="1"/>
</dbReference>
<evidence type="ECO:0000256" key="4">
    <source>
        <dbReference type="ARBA" id="ARBA00022729"/>
    </source>
</evidence>
<keyword evidence="9" id="KW-1133">Transmembrane helix</keyword>
<evidence type="ECO:0000256" key="6">
    <source>
        <dbReference type="ARBA" id="ARBA00023157"/>
    </source>
</evidence>
<keyword evidence="7" id="KW-0325">Glycoprotein</keyword>
<dbReference type="PANTHER" id="PTHR11567:SF211">
    <property type="entry name" value="PROSTATIC ACID PHOSPHATASE"/>
    <property type="match status" value="1"/>
</dbReference>
<dbReference type="AlphaFoldDB" id="A0AAN9BPT0"/>
<protein>
    <recommendedName>
        <fullName evidence="3">acid phosphatase</fullName>
        <ecNumber evidence="3">3.1.3.2</ecNumber>
    </recommendedName>
</protein>
<keyword evidence="5" id="KW-0378">Hydrolase</keyword>
<keyword evidence="6" id="KW-1015">Disulfide bond</keyword>
<dbReference type="Proteomes" id="UP001374579">
    <property type="component" value="Unassembled WGS sequence"/>
</dbReference>
<keyword evidence="9" id="KW-0472">Membrane</keyword>
<evidence type="ECO:0000256" key="1">
    <source>
        <dbReference type="ARBA" id="ARBA00000032"/>
    </source>
</evidence>
<dbReference type="CDD" id="cd07061">
    <property type="entry name" value="HP_HAP_like"/>
    <property type="match status" value="1"/>
</dbReference>
<dbReference type="Gene3D" id="3.40.50.1240">
    <property type="entry name" value="Phosphoglycerate mutase-like"/>
    <property type="match status" value="1"/>
</dbReference>
<feature type="signal peptide" evidence="10">
    <location>
        <begin position="1"/>
        <end position="31"/>
    </location>
</feature>
<proteinExistence type="inferred from homology"/>
<accession>A0AAN9BPT0</accession>